<dbReference type="Proteomes" id="UP001157017">
    <property type="component" value="Unassembled WGS sequence"/>
</dbReference>
<feature type="transmembrane region" description="Helical" evidence="2">
    <location>
        <begin position="27"/>
        <end position="43"/>
    </location>
</feature>
<dbReference type="CDD" id="cd01949">
    <property type="entry name" value="GGDEF"/>
    <property type="match status" value="1"/>
</dbReference>
<dbReference type="SMART" id="SM00267">
    <property type="entry name" value="GGDEF"/>
    <property type="match status" value="1"/>
</dbReference>
<keyword evidence="2" id="KW-0472">Membrane</keyword>
<dbReference type="PANTHER" id="PTHR46663:SF2">
    <property type="entry name" value="GGDEF DOMAIN-CONTAINING PROTEIN"/>
    <property type="match status" value="1"/>
</dbReference>
<feature type="transmembrane region" description="Helical" evidence="2">
    <location>
        <begin position="55"/>
        <end position="75"/>
    </location>
</feature>
<feature type="transmembrane region" description="Helical" evidence="2">
    <location>
        <begin position="183"/>
        <end position="200"/>
    </location>
</feature>
<evidence type="ECO:0000313" key="4">
    <source>
        <dbReference type="EMBL" id="GMA86817.1"/>
    </source>
</evidence>
<keyword evidence="2" id="KW-1133">Transmembrane helix</keyword>
<reference evidence="5" key="1">
    <citation type="journal article" date="2019" name="Int. J. Syst. Evol. Microbiol.">
        <title>The Global Catalogue of Microorganisms (GCM) 10K type strain sequencing project: providing services to taxonomists for standard genome sequencing and annotation.</title>
        <authorList>
            <consortium name="The Broad Institute Genomics Platform"/>
            <consortium name="The Broad Institute Genome Sequencing Center for Infectious Disease"/>
            <person name="Wu L."/>
            <person name="Ma J."/>
        </authorList>
    </citation>
    <scope>NUCLEOTIDE SEQUENCE [LARGE SCALE GENOMIC DNA]</scope>
    <source>
        <strain evidence="5">NBRC 108730</strain>
    </source>
</reference>
<feature type="compositionally biased region" description="Basic residues" evidence="1">
    <location>
        <begin position="433"/>
        <end position="444"/>
    </location>
</feature>
<dbReference type="NCBIfam" id="TIGR00254">
    <property type="entry name" value="GGDEF"/>
    <property type="match status" value="1"/>
</dbReference>
<dbReference type="PANTHER" id="PTHR46663">
    <property type="entry name" value="DIGUANYLATE CYCLASE DGCT-RELATED"/>
    <property type="match status" value="1"/>
</dbReference>
<dbReference type="SUPFAM" id="SSF55073">
    <property type="entry name" value="Nucleotide cyclase"/>
    <property type="match status" value="1"/>
</dbReference>
<dbReference type="Pfam" id="PF00990">
    <property type="entry name" value="GGDEF"/>
    <property type="match status" value="1"/>
</dbReference>
<dbReference type="InterPro" id="IPR043128">
    <property type="entry name" value="Rev_trsase/Diguanyl_cyclase"/>
</dbReference>
<keyword evidence="2" id="KW-0812">Transmembrane</keyword>
<feature type="transmembrane region" description="Helical" evidence="2">
    <location>
        <begin position="122"/>
        <end position="143"/>
    </location>
</feature>
<feature type="transmembrane region" description="Helical" evidence="2">
    <location>
        <begin position="155"/>
        <end position="171"/>
    </location>
</feature>
<dbReference type="Gene3D" id="3.30.70.270">
    <property type="match status" value="1"/>
</dbReference>
<accession>A0ABQ6JF34</accession>
<dbReference type="PROSITE" id="PS50887">
    <property type="entry name" value="GGDEF"/>
    <property type="match status" value="1"/>
</dbReference>
<keyword evidence="5" id="KW-1185">Reference proteome</keyword>
<dbReference type="InterPro" id="IPR029787">
    <property type="entry name" value="Nucleotide_cyclase"/>
</dbReference>
<evidence type="ECO:0000313" key="5">
    <source>
        <dbReference type="Proteomes" id="UP001157017"/>
    </source>
</evidence>
<gene>
    <name evidence="4" type="ORF">GCM10025868_20670</name>
</gene>
<comment type="caution">
    <text evidence="4">The sequence shown here is derived from an EMBL/GenBank/DDBJ whole genome shotgun (WGS) entry which is preliminary data.</text>
</comment>
<feature type="region of interest" description="Disordered" evidence="1">
    <location>
        <begin position="420"/>
        <end position="479"/>
    </location>
</feature>
<feature type="compositionally biased region" description="Basic residues" evidence="1">
    <location>
        <begin position="453"/>
        <end position="468"/>
    </location>
</feature>
<feature type="region of interest" description="Disordered" evidence="1">
    <location>
        <begin position="499"/>
        <end position="534"/>
    </location>
</feature>
<name>A0ABQ6JF34_9ACTN</name>
<dbReference type="EMBL" id="BSUZ01000001">
    <property type="protein sequence ID" value="GMA86817.1"/>
    <property type="molecule type" value="Genomic_DNA"/>
</dbReference>
<evidence type="ECO:0000256" key="1">
    <source>
        <dbReference type="SAM" id="MobiDB-lite"/>
    </source>
</evidence>
<dbReference type="InterPro" id="IPR052163">
    <property type="entry name" value="DGC-Regulatory_Protein"/>
</dbReference>
<feature type="compositionally biased region" description="Polar residues" evidence="1">
    <location>
        <begin position="510"/>
        <end position="521"/>
    </location>
</feature>
<organism evidence="4 5">
    <name type="scientific">Angustibacter aerolatus</name>
    <dbReference type="NCBI Taxonomy" id="1162965"/>
    <lineage>
        <taxon>Bacteria</taxon>
        <taxon>Bacillati</taxon>
        <taxon>Actinomycetota</taxon>
        <taxon>Actinomycetes</taxon>
        <taxon>Kineosporiales</taxon>
        <taxon>Kineosporiaceae</taxon>
    </lineage>
</organism>
<dbReference type="InterPro" id="IPR000160">
    <property type="entry name" value="GGDEF_dom"/>
</dbReference>
<proteinExistence type="predicted"/>
<protein>
    <recommendedName>
        <fullName evidence="3">GGDEF domain-containing protein</fullName>
    </recommendedName>
</protein>
<feature type="domain" description="GGDEF" evidence="3">
    <location>
        <begin position="268"/>
        <end position="399"/>
    </location>
</feature>
<evidence type="ECO:0000259" key="3">
    <source>
        <dbReference type="PROSITE" id="PS50887"/>
    </source>
</evidence>
<sequence length="534" mass="55951">MLWATGAATVTAGQAEAAGLTFPAPGESLYLMSYLGMAGFLLLDVPRRRLPTSAIWLEAAVVCGAATCVAALAVLSPAASIFARGGLALLLAVLYPLLDLVLGLLVLAQMLLGQRARSRRTLALAGGFLVMTAADCAFVLGLGTEAYTSNLWLDLVWGIAFLLLVGAACTPPPPVQVTERQSAGWLLGAAAAVAVLILVVRPGGTTGWLVTAPAAMTLASAGVRMVQALRDARGKAEALRLSLTDEPTGLPNRRALLARADAAIATDEPFGLMLLDLDGFKDINDSIGHGAGDEVLTVVANRLTDAVGPGRLLARLGGDEFALFVPSDDEPTMLESAQALRASLLDPVPVEGLEPSVDASVGVTACEAGDQSATALLRRADIAMYEAKRTRSGALLFDRAQDGYSRERLRRGEDLRTALTAGQARGLVPAAGRRAHPRDHRRRGAGALAAPGRRPRPARRVPARRPPRRPHDGAVVGGARAGAVRRPCLVRRRPRCARGHELRPHRACSPASSCRTPSASWSGPPCRTAPCSSR</sequence>
<feature type="transmembrane region" description="Helical" evidence="2">
    <location>
        <begin position="87"/>
        <end position="110"/>
    </location>
</feature>
<evidence type="ECO:0000256" key="2">
    <source>
        <dbReference type="SAM" id="Phobius"/>
    </source>
</evidence>